<evidence type="ECO:0000256" key="1">
    <source>
        <dbReference type="SAM" id="MobiDB-lite"/>
    </source>
</evidence>
<evidence type="ECO:0000313" key="2">
    <source>
        <dbReference type="EMBL" id="QWT29865.1"/>
    </source>
</evidence>
<accession>A0A8F2IW81</accession>
<reference evidence="2" key="1">
    <citation type="submission" date="2021-03" db="EMBL/GenBank/DDBJ databases">
        <authorList>
            <person name="Alqahtani R."/>
            <person name="Behailu E."/>
            <person name="Cappabianca D.W."/>
            <person name="Csanadi-Schwartz K.M."/>
            <person name="Dalal A.S."/>
            <person name="Fahim M.S."/>
            <person name="Franklin J.M."/>
            <person name="Gluckman M.H."/>
            <person name="Levine C.J."/>
            <person name="Martin N."/>
            <person name="Milza N."/>
            <person name="Najmabadi R."/>
            <person name="Newman A.M."/>
            <person name="Pajunar M."/>
            <person name="Qalawee I."/>
            <person name="Rizvi A."/>
            <person name="Samuel A."/>
            <person name="Smith A."/>
            <person name="Swann F.E."/>
            <person name="Sweeney P."/>
            <person name="Torres N.R."/>
            <person name="Ventrone L."/>
            <person name="Ventura L."/>
            <person name="Wroe M."/>
            <person name="Acquaye N.A."/>
            <person name="Agnes T.J."/>
            <person name="Ahmed A."/>
            <person name="Ahmed S."/>
            <person name="Amodu B.A."/>
            <person name="Arefeayne N.F."/>
            <person name="Asamoah-Frimpong E.A."/>
            <person name="Attaran A."/>
            <person name="Barragan J.M."/>
            <person name="Baumgarten L.N."/>
            <person name="Berhane B."/>
            <person name="Beyene A."/>
            <person name="Bhattarai B."/>
            <person name="Biondokin D.V."/>
            <person name="Boone B.K."/>
            <person name="Burney S.Z."/>
            <person name="Cayanan J.-R.T."/>
            <person name="Cesta G."/>
            <person name="Chang J."/>
            <person name="Chavez J."/>
            <person name="Chorbajian C."/>
            <person name="Christian S."/>
            <person name="Corns J.R."/>
            <person name="Corns N.R."/>
            <person name="Cowan J.T."/>
            <person name="Coyne C."/>
            <person name="Dadzie B."/>
            <person name="Datu D.-L.V."/>
            <person name="Deng B.C."/>
            <person name="Der L."/>
            <person name="Dickerson K."/>
            <person name="Dozier E."/>
            <person name="Egbunine A.O."/>
            <person name="Farooq M."/>
            <person name="Fonge A.E."/>
            <person name="Ghomsi-Nono M.P."/>
            <person name="Giampietro H."/>
            <person name="Gunnison R.P."/>
            <person name="Han S.H."/>
            <person name="Hennigan A.J."/>
            <person name="Hong A.N."/>
            <person name="Ijomor E.C."/>
            <person name="Jalali A."/>
            <person name="Jamil T.Z."/>
            <person name="Jenkins C.R."/>
            <person name="Joseph M.A."/>
            <person name="Jowanowitch O.J."/>
            <person name="Kang D."/>
            <person name="Khan A."/>
            <person name="Khan Z.K."/>
            <person name="Kiewe T."/>
            <person name="Kjerulf A.B."/>
            <person name="Kolosey V."/>
            <person name="Kurup M."/>
            <person name="Lee V.H."/>
            <person name="Llontop-Maldonado V."/>
            <person name="Long P."/>
            <person name="Lu N."/>
            <person name="Majekodunmi A."/>
            <person name="Malik H.W."/>
            <person name="Marcellino S.C."/>
            <person name="Martinez L.A."/>
            <person name="Meher F.N."/>
            <person name="Michelin M.A."/>
            <person name="Mitchell K.G."/>
            <person name="Mullens W.J."/>
            <person name="Nwakama C."/>
            <person name="Nwosu F.T."/>
            <person name="Oboh E.C."/>
            <person name="Odujinrin O."/>
            <person name="Ogunsan O."/>
            <person name="O'Neill K."/>
            <person name="Oxlaj J.A."/>
            <person name="Patel A.K."/>
            <person name="Patel B.R."/>
            <person name="Pham Q."/>
            <person name="Porter J."/>
            <person name="Portes J."/>
            <person name="Prokopenko A."/>
            <person name="Quraishi M."/>
            <person name="Qureshi M.-A."/>
            <person name="Rivera A."/>
            <person name="Rubalsky V."/>
            <person name="Saikali Y."/>
            <person name="Saqaf K."/>
            <person name="Saroya S.R."/>
            <person name="Seas A."/>
            <person name="Shadrick R.E."/>
            <person name="Sharda N."/>
            <person name="Sigindere M.T."/>
            <person name="Simbi V.G."/>
            <person name="Thuzar C."/>
            <person name="Tran K."/>
            <person name="Tran V.D."/>
            <person name="Trang W."/>
            <person name="Vaishnav N."/>
            <person name="Vuong K."/>
            <person name="Walker C."/>
            <person name="Wallace S.A."/>
            <person name="Warfield J.C."/>
            <person name="Wikina T."/>
            <person name="Wobbeking F.T."/>
            <person name="Worrent L.D."/>
            <person name="Yan T."/>
            <person name="Zehra A."/>
            <person name="Avazpour P."/>
            <person name="Kim F.M."/>
            <person name="Mason K."/>
            <person name="Nguyen D.A."/>
            <person name="Pettit S.M."/>
            <person name="Zhou O.J."/>
            <person name="Brissett D.L."/>
            <person name="Gualtieri C."/>
            <person name="Hufford T.M."/>
            <person name="Ko J.M."/>
            <person name="Novak J.K."/>
            <person name="Smith Z.M."/>
            <person name="Mayer-Bacon C."/>
            <person name="Erill I."/>
            <person name="Caruso S.M."/>
            <person name="Garlena R.A."/>
            <person name="Russell D.A."/>
            <person name="Pope W.H."/>
            <person name="Jacobs-Sera D."/>
            <person name="Hatfull G.F."/>
        </authorList>
    </citation>
    <scope>NUCLEOTIDE SEQUENCE</scope>
</reference>
<feature type="region of interest" description="Disordered" evidence="1">
    <location>
        <begin position="118"/>
        <end position="238"/>
    </location>
</feature>
<dbReference type="GeneID" id="77931556"/>
<feature type="region of interest" description="Disordered" evidence="1">
    <location>
        <begin position="1"/>
        <end position="22"/>
    </location>
</feature>
<protein>
    <submittedName>
        <fullName evidence="2">Uncharacterized protein</fullName>
    </submittedName>
</protein>
<organism evidence="2 3">
    <name type="scientific">Streptomyces phage KimJongPhill</name>
    <dbReference type="NCBI Taxonomy" id="2848886"/>
    <lineage>
        <taxon>Viruses</taxon>
        <taxon>Duplodnaviria</taxon>
        <taxon>Heunggongvirae</taxon>
        <taxon>Uroviricota</taxon>
        <taxon>Caudoviricetes</taxon>
        <taxon>Zukovirus</taxon>
        <taxon>Zukovirus phill</taxon>
    </lineage>
</organism>
<dbReference type="EMBL" id="MW822144">
    <property type="protein sequence ID" value="QWT29865.1"/>
    <property type="molecule type" value="Genomic_DNA"/>
</dbReference>
<feature type="compositionally biased region" description="Polar residues" evidence="1">
    <location>
        <begin position="1"/>
        <end position="18"/>
    </location>
</feature>
<feature type="compositionally biased region" description="Acidic residues" evidence="1">
    <location>
        <begin position="226"/>
        <end position="238"/>
    </location>
</feature>
<name>A0A8F2IW81_9CAUD</name>
<keyword evidence="3" id="KW-1185">Reference proteome</keyword>
<dbReference type="RefSeq" id="YP_010655690.1">
    <property type="nucleotide sequence ID" value="NC_070830.1"/>
</dbReference>
<feature type="compositionally biased region" description="Low complexity" evidence="1">
    <location>
        <begin position="201"/>
        <end position="217"/>
    </location>
</feature>
<gene>
    <name evidence="2" type="primary">84</name>
    <name evidence="2" type="ORF">SEA_KIMJONGPHILL_84</name>
</gene>
<sequence length="238" mass="26379">MATKQTIDFSQTKDQSGFNPKRKEEGEYLGTIVSFSDTKSKAGAAMWVFGVALKNDRRATYPVYCLLGADQVWKLRNMMLAAGFQVPKKRITVDGNRLVGKDIGIFLEDDEYEGKPKSVIGSFFPASEYSGPENEDDDATEDEEYEEAADEEYEDDEEPADGEPEDEAPEDDEESDDADEEPEDDAEDEDDEEDSEPEPAPVKAKAAPAARKAAPARAKTKKPAPVEEDEDEMDVDDL</sequence>
<evidence type="ECO:0000313" key="3">
    <source>
        <dbReference type="Proteomes" id="UP000683386"/>
    </source>
</evidence>
<dbReference type="KEGG" id="vg:77931556"/>
<feature type="compositionally biased region" description="Acidic residues" evidence="1">
    <location>
        <begin position="133"/>
        <end position="197"/>
    </location>
</feature>
<dbReference type="Proteomes" id="UP000683386">
    <property type="component" value="Segment"/>
</dbReference>
<proteinExistence type="predicted"/>